<proteinExistence type="predicted"/>
<dbReference type="EMBL" id="QTKX01000003">
    <property type="protein sequence ID" value="MBS8266265.1"/>
    <property type="molecule type" value="Genomic_DNA"/>
</dbReference>
<reference evidence="1 2" key="1">
    <citation type="journal article" date="2021" name="Microorganisms">
        <title>Bacterial Dimethylsulfoniopropionate Biosynthesis in the East China Sea.</title>
        <authorList>
            <person name="Liu J."/>
            <person name="Zhang Y."/>
            <person name="Liu J."/>
            <person name="Zhong H."/>
            <person name="Williams B.T."/>
            <person name="Zheng Y."/>
            <person name="Curson A.R.J."/>
            <person name="Sun C."/>
            <person name="Sun H."/>
            <person name="Song D."/>
            <person name="Wagner Mackenzie B."/>
            <person name="Bermejo Martinez A."/>
            <person name="Todd J.D."/>
            <person name="Zhang X.H."/>
        </authorList>
    </citation>
    <scope>NUCLEOTIDE SEQUENCE [LARGE SCALE GENOMIC DNA]</scope>
    <source>
        <strain evidence="1 2">ESS08</strain>
    </source>
</reference>
<dbReference type="Proteomes" id="UP000761411">
    <property type="component" value="Unassembled WGS sequence"/>
</dbReference>
<gene>
    <name evidence="1" type="ORF">DYI25_17730</name>
</gene>
<protein>
    <submittedName>
        <fullName evidence="1">Uncharacterized protein</fullName>
    </submittedName>
</protein>
<dbReference type="RefSeq" id="WP_213371427.1">
    <property type="nucleotide sequence ID" value="NZ_QTKX01000003.1"/>
</dbReference>
<organism evidence="1 2">
    <name type="scientific">Mesobacillus boroniphilus</name>
    <dbReference type="NCBI Taxonomy" id="308892"/>
    <lineage>
        <taxon>Bacteria</taxon>
        <taxon>Bacillati</taxon>
        <taxon>Bacillota</taxon>
        <taxon>Bacilli</taxon>
        <taxon>Bacillales</taxon>
        <taxon>Bacillaceae</taxon>
        <taxon>Mesobacillus</taxon>
    </lineage>
</organism>
<dbReference type="AlphaFoldDB" id="A0A944CNL6"/>
<accession>A0A944CNL6</accession>
<name>A0A944CNL6_9BACI</name>
<evidence type="ECO:0000313" key="2">
    <source>
        <dbReference type="Proteomes" id="UP000761411"/>
    </source>
</evidence>
<comment type="caution">
    <text evidence="1">The sequence shown here is derived from an EMBL/GenBank/DDBJ whole genome shotgun (WGS) entry which is preliminary data.</text>
</comment>
<keyword evidence="2" id="KW-1185">Reference proteome</keyword>
<evidence type="ECO:0000313" key="1">
    <source>
        <dbReference type="EMBL" id="MBS8266265.1"/>
    </source>
</evidence>
<sequence length="360" mass="41198">MDARGFYEMLIKKFPMGELGKGLEPTFPGKSYQPMTYGLLLSSEIIYYRLFRDQNTLDRIQELVNWLIENKDLDKDGIPGWGLPHEWDAYQNGSVNPPNHPYTITTSIVMNGLLDVLSMLELVSFKERAIIQGILAKTALHWCQNVWTSNAKGGYFWYSLSKTDSNFTVNVSAMFLGTLSRLLAEHGCIFTEQKYSFVKGRINSAANSVISNVKLSKGMPEWYYTIYEDPAKKSKLNDVIHHGYILWGMELYRKYGGLHPVPWTIEQAVKSIDRFIVNDKVYRFTELNKGPARLWGAGMALAFYSSYDEQEKVKHLIGIIDEQYGPFPDLLYYPSVSSKNKNFYPRFAAHVLWGLSLSLG</sequence>